<feature type="transmembrane region" description="Helical" evidence="1">
    <location>
        <begin position="183"/>
        <end position="204"/>
    </location>
</feature>
<organism evidence="2">
    <name type="scientific">marine metagenome</name>
    <dbReference type="NCBI Taxonomy" id="408172"/>
    <lineage>
        <taxon>unclassified sequences</taxon>
        <taxon>metagenomes</taxon>
        <taxon>ecological metagenomes</taxon>
    </lineage>
</organism>
<proteinExistence type="predicted"/>
<feature type="transmembrane region" description="Helical" evidence="1">
    <location>
        <begin position="240"/>
        <end position="258"/>
    </location>
</feature>
<gene>
    <name evidence="2" type="ORF">METZ01_LOCUS222003</name>
</gene>
<feature type="transmembrane region" description="Helical" evidence="1">
    <location>
        <begin position="30"/>
        <end position="49"/>
    </location>
</feature>
<keyword evidence="1" id="KW-0812">Transmembrane</keyword>
<feature type="transmembrane region" description="Helical" evidence="1">
    <location>
        <begin position="210"/>
        <end position="228"/>
    </location>
</feature>
<feature type="transmembrane region" description="Helical" evidence="1">
    <location>
        <begin position="151"/>
        <end position="171"/>
    </location>
</feature>
<dbReference type="EMBL" id="UINC01053072">
    <property type="protein sequence ID" value="SVB69149.1"/>
    <property type="molecule type" value="Genomic_DNA"/>
</dbReference>
<evidence type="ECO:0000313" key="2">
    <source>
        <dbReference type="EMBL" id="SVB69149.1"/>
    </source>
</evidence>
<dbReference type="AlphaFoldDB" id="A0A382G2P7"/>
<sequence length="259" mass="27699">MTYALLLFSVLAAALTVLWLKPSDRNKLKLLIAFSGAYLLSITALHLLPEVFIGNDLEERIPADQRHARGTYFGSFVLIGFFIQVMLEYLSGGIEHGHAHTHRSAGLPVGLMIGLCLHAFLEGMPLGGGDAGHSHDGVEHSHGHSHGVEPLLLGIVLHKYPVAMVFLAMLLNSGLGKPKAFGLLAIFAAMAPLGTLLSGVEVVGQFHRESLAIVIGIFLHVSTTILFESSEGHRFNAYKMMAIAVGLALAAASMLLNAH</sequence>
<name>A0A382G2P7_9ZZZZ</name>
<accession>A0A382G2P7</accession>
<feature type="transmembrane region" description="Helical" evidence="1">
    <location>
        <begin position="70"/>
        <end position="87"/>
    </location>
</feature>
<evidence type="ECO:0000256" key="1">
    <source>
        <dbReference type="SAM" id="Phobius"/>
    </source>
</evidence>
<reference evidence="2" key="1">
    <citation type="submission" date="2018-05" db="EMBL/GenBank/DDBJ databases">
        <authorList>
            <person name="Lanie J.A."/>
            <person name="Ng W.-L."/>
            <person name="Kazmierczak K.M."/>
            <person name="Andrzejewski T.M."/>
            <person name="Davidsen T.M."/>
            <person name="Wayne K.J."/>
            <person name="Tettelin H."/>
            <person name="Glass J.I."/>
            <person name="Rusch D."/>
            <person name="Podicherti R."/>
            <person name="Tsui H.-C.T."/>
            <person name="Winkler M.E."/>
        </authorList>
    </citation>
    <scope>NUCLEOTIDE SEQUENCE</scope>
</reference>
<protein>
    <recommendedName>
        <fullName evidence="3">Zinc/iron permease</fullName>
    </recommendedName>
</protein>
<keyword evidence="1" id="KW-0472">Membrane</keyword>
<keyword evidence="1" id="KW-1133">Transmembrane helix</keyword>
<evidence type="ECO:0008006" key="3">
    <source>
        <dbReference type="Google" id="ProtNLM"/>
    </source>
</evidence>